<dbReference type="EMBL" id="AP014962">
    <property type="protein sequence ID" value="BAS97903.1"/>
    <property type="molecule type" value="Genomic_DNA"/>
</dbReference>
<dbReference type="Gene3D" id="3.30.420.10">
    <property type="entry name" value="Ribonuclease H-like superfamily/Ribonuclease H"/>
    <property type="match status" value="1"/>
</dbReference>
<dbReference type="SUPFAM" id="SSF53098">
    <property type="entry name" value="Ribonuclease H-like"/>
    <property type="match status" value="1"/>
</dbReference>
<proteinExistence type="predicted"/>
<feature type="non-terminal residue" evidence="1">
    <location>
        <position position="1"/>
    </location>
</feature>
<dbReference type="InParanoid" id="A0A0P0WXD4"/>
<dbReference type="AlphaFoldDB" id="A0A0P0WXD4"/>
<dbReference type="Gramene" id="Os06t0497600-01">
    <property type="protein sequence ID" value="Os06t0497600-01"/>
    <property type="gene ID" value="Os06g0497600"/>
</dbReference>
<keyword evidence="2" id="KW-1185">Reference proteome</keyword>
<dbReference type="PaxDb" id="39947-A0A0P0WXD4"/>
<dbReference type="InterPro" id="IPR036397">
    <property type="entry name" value="RNaseH_sf"/>
</dbReference>
<reference evidence="1 2" key="2">
    <citation type="journal article" date="2013" name="Plant Cell Physiol.">
        <title>Rice Annotation Project Database (RAP-DB): an integrative and interactive database for rice genomics.</title>
        <authorList>
            <person name="Sakai H."/>
            <person name="Lee S.S."/>
            <person name="Tanaka T."/>
            <person name="Numa H."/>
            <person name="Kim J."/>
            <person name="Kawahara Y."/>
            <person name="Wakimoto H."/>
            <person name="Yang C.C."/>
            <person name="Iwamoto M."/>
            <person name="Abe T."/>
            <person name="Yamada Y."/>
            <person name="Muto A."/>
            <person name="Inokuchi H."/>
            <person name="Ikemura T."/>
            <person name="Matsumoto T."/>
            <person name="Sasaki T."/>
            <person name="Itoh T."/>
        </authorList>
    </citation>
    <scope>NUCLEOTIDE SEQUENCE [LARGE SCALE GENOMIC DNA]</scope>
    <source>
        <strain evidence="2">cv. Nipponbare</strain>
    </source>
</reference>
<accession>A0A0P0WXD4</accession>
<dbReference type="SMR" id="A0A0P0WXD4"/>
<reference evidence="2" key="1">
    <citation type="journal article" date="2005" name="Nature">
        <title>The map-based sequence of the rice genome.</title>
        <authorList>
            <consortium name="International rice genome sequencing project (IRGSP)"/>
            <person name="Matsumoto T."/>
            <person name="Wu J."/>
            <person name="Kanamori H."/>
            <person name="Katayose Y."/>
            <person name="Fujisawa M."/>
            <person name="Namiki N."/>
            <person name="Mizuno H."/>
            <person name="Yamamoto K."/>
            <person name="Antonio B.A."/>
            <person name="Baba T."/>
            <person name="Sakata K."/>
            <person name="Nagamura Y."/>
            <person name="Aoki H."/>
            <person name="Arikawa K."/>
            <person name="Arita K."/>
            <person name="Bito T."/>
            <person name="Chiden Y."/>
            <person name="Fujitsuka N."/>
            <person name="Fukunaka R."/>
            <person name="Hamada M."/>
            <person name="Harada C."/>
            <person name="Hayashi A."/>
            <person name="Hijishita S."/>
            <person name="Honda M."/>
            <person name="Hosokawa S."/>
            <person name="Ichikawa Y."/>
            <person name="Idonuma A."/>
            <person name="Iijima M."/>
            <person name="Ikeda M."/>
            <person name="Ikeno M."/>
            <person name="Ito K."/>
            <person name="Ito S."/>
            <person name="Ito T."/>
            <person name="Ito Y."/>
            <person name="Ito Y."/>
            <person name="Iwabuchi A."/>
            <person name="Kamiya K."/>
            <person name="Karasawa W."/>
            <person name="Kurita K."/>
            <person name="Katagiri S."/>
            <person name="Kikuta A."/>
            <person name="Kobayashi H."/>
            <person name="Kobayashi N."/>
            <person name="Machita K."/>
            <person name="Maehara T."/>
            <person name="Masukawa M."/>
            <person name="Mizubayashi T."/>
            <person name="Mukai Y."/>
            <person name="Nagasaki H."/>
            <person name="Nagata Y."/>
            <person name="Naito S."/>
            <person name="Nakashima M."/>
            <person name="Nakama Y."/>
            <person name="Nakamichi Y."/>
            <person name="Nakamura M."/>
            <person name="Meguro A."/>
            <person name="Negishi M."/>
            <person name="Ohta I."/>
            <person name="Ohta T."/>
            <person name="Okamoto M."/>
            <person name="Ono N."/>
            <person name="Saji S."/>
            <person name="Sakaguchi M."/>
            <person name="Sakai K."/>
            <person name="Shibata M."/>
            <person name="Shimokawa T."/>
            <person name="Song J."/>
            <person name="Takazaki Y."/>
            <person name="Terasawa K."/>
            <person name="Tsugane M."/>
            <person name="Tsuji K."/>
            <person name="Ueda S."/>
            <person name="Waki K."/>
            <person name="Yamagata H."/>
            <person name="Yamamoto M."/>
            <person name="Yamamoto S."/>
            <person name="Yamane H."/>
            <person name="Yoshiki S."/>
            <person name="Yoshihara R."/>
            <person name="Yukawa K."/>
            <person name="Zhong H."/>
            <person name="Yano M."/>
            <person name="Yuan Q."/>
            <person name="Ouyang S."/>
            <person name="Liu J."/>
            <person name="Jones K.M."/>
            <person name="Gansberger K."/>
            <person name="Moffat K."/>
            <person name="Hill J."/>
            <person name="Bera J."/>
            <person name="Fadrosh D."/>
            <person name="Jin S."/>
            <person name="Johri S."/>
            <person name="Kim M."/>
            <person name="Overton L."/>
            <person name="Reardon M."/>
            <person name="Tsitrin T."/>
            <person name="Vuong H."/>
            <person name="Weaver B."/>
            <person name="Ciecko A."/>
            <person name="Tallon L."/>
            <person name="Jackson J."/>
            <person name="Pai G."/>
            <person name="Aken S.V."/>
            <person name="Utterback T."/>
            <person name="Reidmuller S."/>
            <person name="Feldblyum T."/>
            <person name="Hsiao J."/>
            <person name="Zismann V."/>
            <person name="Iobst S."/>
            <person name="de Vazeille A.R."/>
            <person name="Buell C.R."/>
            <person name="Ying K."/>
            <person name="Li Y."/>
            <person name="Lu T."/>
            <person name="Huang Y."/>
            <person name="Zhao Q."/>
            <person name="Feng Q."/>
            <person name="Zhang L."/>
            <person name="Zhu J."/>
            <person name="Weng Q."/>
            <person name="Mu J."/>
            <person name="Lu Y."/>
            <person name="Fan D."/>
            <person name="Liu Y."/>
            <person name="Guan J."/>
            <person name="Zhang Y."/>
            <person name="Yu S."/>
            <person name="Liu X."/>
            <person name="Zhang Y."/>
            <person name="Hong G."/>
            <person name="Han B."/>
            <person name="Choisne N."/>
            <person name="Demange N."/>
            <person name="Orjeda G."/>
            <person name="Samain S."/>
            <person name="Cattolico L."/>
            <person name="Pelletier E."/>
            <person name="Couloux A."/>
            <person name="Segurens B."/>
            <person name="Wincker P."/>
            <person name="D'Hont A."/>
            <person name="Scarpelli C."/>
            <person name="Weissenbach J."/>
            <person name="Salanoubat M."/>
            <person name="Quetier F."/>
            <person name="Yu Y."/>
            <person name="Kim H.R."/>
            <person name="Rambo T."/>
            <person name="Currie J."/>
            <person name="Collura K."/>
            <person name="Luo M."/>
            <person name="Yang T."/>
            <person name="Ammiraju J.S.S."/>
            <person name="Engler F."/>
            <person name="Soderlund C."/>
            <person name="Wing R.A."/>
            <person name="Palmer L.E."/>
            <person name="de la Bastide M."/>
            <person name="Spiegel L."/>
            <person name="Nascimento L."/>
            <person name="Zutavern T."/>
            <person name="O'Shaughnessy A."/>
            <person name="Dike S."/>
            <person name="Dedhia N."/>
            <person name="Preston R."/>
            <person name="Balija V."/>
            <person name="McCombie W.R."/>
            <person name="Chow T."/>
            <person name="Chen H."/>
            <person name="Chung M."/>
            <person name="Chen C."/>
            <person name="Shaw J."/>
            <person name="Wu H."/>
            <person name="Hsiao K."/>
            <person name="Chao Y."/>
            <person name="Chu M."/>
            <person name="Cheng C."/>
            <person name="Hour A."/>
            <person name="Lee P."/>
            <person name="Lin S."/>
            <person name="Lin Y."/>
            <person name="Liou J."/>
            <person name="Liu S."/>
            <person name="Hsing Y."/>
            <person name="Raghuvanshi S."/>
            <person name="Mohanty A."/>
            <person name="Bharti A.K."/>
            <person name="Gaur A."/>
            <person name="Gupta V."/>
            <person name="Kumar D."/>
            <person name="Ravi V."/>
            <person name="Vij S."/>
            <person name="Kapur A."/>
            <person name="Khurana P."/>
            <person name="Khurana P."/>
            <person name="Khurana J.P."/>
            <person name="Tyagi A.K."/>
            <person name="Gaikwad K."/>
            <person name="Singh A."/>
            <person name="Dalal V."/>
            <person name="Srivastava S."/>
            <person name="Dixit A."/>
            <person name="Pal A.K."/>
            <person name="Ghazi I.A."/>
            <person name="Yadav M."/>
            <person name="Pandit A."/>
            <person name="Bhargava A."/>
            <person name="Sureshbabu K."/>
            <person name="Batra K."/>
            <person name="Sharma T.R."/>
            <person name="Mohapatra T."/>
            <person name="Singh N.K."/>
            <person name="Messing J."/>
            <person name="Nelson A.B."/>
            <person name="Fuks G."/>
            <person name="Kavchok S."/>
            <person name="Keizer G."/>
            <person name="Linton E."/>
            <person name="Llaca V."/>
            <person name="Song R."/>
            <person name="Tanyolac B."/>
            <person name="Young S."/>
            <person name="Ho-Il K."/>
            <person name="Hahn J.H."/>
            <person name="Sangsakoo G."/>
            <person name="Vanavichit A."/>
            <person name="de Mattos Luiz.A.T."/>
            <person name="Zimmer P.D."/>
            <person name="Malone G."/>
            <person name="Dellagostin O."/>
            <person name="de Oliveira A.C."/>
            <person name="Bevan M."/>
            <person name="Bancroft I."/>
            <person name="Minx P."/>
            <person name="Cordum H."/>
            <person name="Wilson R."/>
            <person name="Cheng Z."/>
            <person name="Jin W."/>
            <person name="Jiang J."/>
            <person name="Leong S.A."/>
            <person name="Iwama H."/>
            <person name="Gojobori T."/>
            <person name="Itoh T."/>
            <person name="Niimura Y."/>
            <person name="Fujii Y."/>
            <person name="Habara T."/>
            <person name="Sakai H."/>
            <person name="Sato Y."/>
            <person name="Wilson G."/>
            <person name="Kumar K."/>
            <person name="McCouch S."/>
            <person name="Juretic N."/>
            <person name="Hoen D."/>
            <person name="Wright S."/>
            <person name="Bruskiewich R."/>
            <person name="Bureau T."/>
            <person name="Miyao A."/>
            <person name="Hirochika H."/>
            <person name="Nishikawa T."/>
            <person name="Kadowaki K."/>
            <person name="Sugiura M."/>
            <person name="Burr B."/>
            <person name="Sasaki T."/>
        </authorList>
    </citation>
    <scope>NUCLEOTIDE SEQUENCE [LARGE SCALE GENOMIC DNA]</scope>
    <source>
        <strain evidence="2">cv. Nipponbare</strain>
    </source>
</reference>
<evidence type="ECO:0000313" key="1">
    <source>
        <dbReference type="EMBL" id="BAS97903.1"/>
    </source>
</evidence>
<dbReference type="eggNOG" id="KOG0017">
    <property type="taxonomic scope" value="Eukaryota"/>
</dbReference>
<dbReference type="GO" id="GO:0003676">
    <property type="term" value="F:nucleic acid binding"/>
    <property type="evidence" value="ECO:0007669"/>
    <property type="project" value="InterPro"/>
</dbReference>
<evidence type="ECO:0000313" key="2">
    <source>
        <dbReference type="Proteomes" id="UP000059680"/>
    </source>
</evidence>
<gene>
    <name evidence="1" type="ordered locus">Os06g0497600</name>
    <name evidence="1" type="ORF">OSNPB_060497600</name>
</gene>
<dbReference type="InterPro" id="IPR012337">
    <property type="entry name" value="RNaseH-like_sf"/>
</dbReference>
<reference evidence="1 2" key="3">
    <citation type="journal article" date="2013" name="Rice">
        <title>Improvement of the Oryza sativa Nipponbare reference genome using next generation sequence and optical map data.</title>
        <authorList>
            <person name="Kawahara Y."/>
            <person name="de la Bastide M."/>
            <person name="Hamilton J.P."/>
            <person name="Kanamori H."/>
            <person name="McCombie W.R."/>
            <person name="Ouyang S."/>
            <person name="Schwartz D.C."/>
            <person name="Tanaka T."/>
            <person name="Wu J."/>
            <person name="Zhou S."/>
            <person name="Childs K.L."/>
            <person name="Davidson R.M."/>
            <person name="Lin H."/>
            <person name="Quesada-Ocampo L."/>
            <person name="Vaillancourt B."/>
            <person name="Sakai H."/>
            <person name="Lee S.S."/>
            <person name="Kim J."/>
            <person name="Numa H."/>
            <person name="Itoh T."/>
            <person name="Buell C.R."/>
            <person name="Matsumoto T."/>
        </authorList>
    </citation>
    <scope>NUCLEOTIDE SEQUENCE [LARGE SCALE GENOMIC DNA]</scope>
    <source>
        <strain evidence="2">cv. Nipponbare</strain>
    </source>
</reference>
<name>A0A0P0WXD4_ORYSJ</name>
<dbReference type="STRING" id="39947.A0A0P0WXD4"/>
<feature type="non-terminal residue" evidence="1">
    <location>
        <position position="46"/>
    </location>
</feature>
<sequence length="46" mass="5447">TKSDGQTERVNQCLETYLCCFTQSCPSKWATRLYLAEYWYNTGYHS</sequence>
<dbReference type="Proteomes" id="UP000059680">
    <property type="component" value="Chromosome 6"/>
</dbReference>
<organism evidence="1 2">
    <name type="scientific">Oryza sativa subsp. japonica</name>
    <name type="common">Rice</name>
    <dbReference type="NCBI Taxonomy" id="39947"/>
    <lineage>
        <taxon>Eukaryota</taxon>
        <taxon>Viridiplantae</taxon>
        <taxon>Streptophyta</taxon>
        <taxon>Embryophyta</taxon>
        <taxon>Tracheophyta</taxon>
        <taxon>Spermatophyta</taxon>
        <taxon>Magnoliopsida</taxon>
        <taxon>Liliopsida</taxon>
        <taxon>Poales</taxon>
        <taxon>Poaceae</taxon>
        <taxon>BOP clade</taxon>
        <taxon>Oryzoideae</taxon>
        <taxon>Oryzeae</taxon>
        <taxon>Oryzinae</taxon>
        <taxon>Oryza</taxon>
        <taxon>Oryza sativa</taxon>
    </lineage>
</organism>
<protein>
    <submittedName>
        <fullName evidence="1">Os06g0497600 protein</fullName>
    </submittedName>
</protein>